<sequence length="36" mass="3907">VEDNDDVFERCEVSLIGLEETNVSSAAATCVAYEEV</sequence>
<dbReference type="AlphaFoldDB" id="A0A392S6M7"/>
<feature type="non-terminal residue" evidence="1">
    <location>
        <position position="1"/>
    </location>
</feature>
<proteinExistence type="predicted"/>
<keyword evidence="2" id="KW-1185">Reference proteome</keyword>
<dbReference type="Proteomes" id="UP000265520">
    <property type="component" value="Unassembled WGS sequence"/>
</dbReference>
<reference evidence="1 2" key="1">
    <citation type="journal article" date="2018" name="Front. Plant Sci.">
        <title>Red Clover (Trifolium pratense) and Zigzag Clover (T. medium) - A Picture of Genomic Similarities and Differences.</title>
        <authorList>
            <person name="Dluhosova J."/>
            <person name="Istvanek J."/>
            <person name="Nedelnik J."/>
            <person name="Repkova J."/>
        </authorList>
    </citation>
    <scope>NUCLEOTIDE SEQUENCE [LARGE SCALE GENOMIC DNA]</scope>
    <source>
        <strain evidence="2">cv. 10/8</strain>
        <tissue evidence="1">Leaf</tissue>
    </source>
</reference>
<accession>A0A392S6M7</accession>
<comment type="caution">
    <text evidence="1">The sequence shown here is derived from an EMBL/GenBank/DDBJ whole genome shotgun (WGS) entry which is preliminary data.</text>
</comment>
<protein>
    <submittedName>
        <fullName evidence="1">Uncharacterized protein</fullName>
    </submittedName>
</protein>
<name>A0A392S6M7_9FABA</name>
<organism evidence="1 2">
    <name type="scientific">Trifolium medium</name>
    <dbReference type="NCBI Taxonomy" id="97028"/>
    <lineage>
        <taxon>Eukaryota</taxon>
        <taxon>Viridiplantae</taxon>
        <taxon>Streptophyta</taxon>
        <taxon>Embryophyta</taxon>
        <taxon>Tracheophyta</taxon>
        <taxon>Spermatophyta</taxon>
        <taxon>Magnoliopsida</taxon>
        <taxon>eudicotyledons</taxon>
        <taxon>Gunneridae</taxon>
        <taxon>Pentapetalae</taxon>
        <taxon>rosids</taxon>
        <taxon>fabids</taxon>
        <taxon>Fabales</taxon>
        <taxon>Fabaceae</taxon>
        <taxon>Papilionoideae</taxon>
        <taxon>50 kb inversion clade</taxon>
        <taxon>NPAAA clade</taxon>
        <taxon>Hologalegina</taxon>
        <taxon>IRL clade</taxon>
        <taxon>Trifolieae</taxon>
        <taxon>Trifolium</taxon>
    </lineage>
</organism>
<evidence type="ECO:0000313" key="1">
    <source>
        <dbReference type="EMBL" id="MCI43545.1"/>
    </source>
</evidence>
<evidence type="ECO:0000313" key="2">
    <source>
        <dbReference type="Proteomes" id="UP000265520"/>
    </source>
</evidence>
<dbReference type="EMBL" id="LXQA010318812">
    <property type="protein sequence ID" value="MCI43545.1"/>
    <property type="molecule type" value="Genomic_DNA"/>
</dbReference>